<gene>
    <name evidence="1" type="ORF">SAMN06265368_2778</name>
</gene>
<evidence type="ECO:0000313" key="1">
    <source>
        <dbReference type="EMBL" id="SNZ19688.1"/>
    </source>
</evidence>
<keyword evidence="2" id="KW-1185">Reference proteome</keyword>
<protein>
    <submittedName>
        <fullName evidence="1">Uncharacterized protein</fullName>
    </submittedName>
</protein>
<name>A0A285PE17_9HYPH</name>
<dbReference type="InterPro" id="IPR053759">
    <property type="entry name" value="CDI_Immunity_Comp"/>
</dbReference>
<evidence type="ECO:0000313" key="2">
    <source>
        <dbReference type="Proteomes" id="UP000219439"/>
    </source>
</evidence>
<sequence length="103" mass="11591">MSVFIVLHTNIQGQELDKRLKDIRARYADTLDLAVSFSDTLESNENDMYVLKSAGVDFNSVSNCVISKRKGQHQFLLEDAVELLKKELSDVGVIAMLLNETLM</sequence>
<dbReference type="Gene3D" id="3.30.70.2920">
    <property type="match status" value="1"/>
</dbReference>
<dbReference type="AlphaFoldDB" id="A0A285PE17"/>
<dbReference type="Proteomes" id="UP000219439">
    <property type="component" value="Unassembled WGS sequence"/>
</dbReference>
<reference evidence="1 2" key="1">
    <citation type="submission" date="2017-09" db="EMBL/GenBank/DDBJ databases">
        <authorList>
            <person name="Ehlers B."/>
            <person name="Leendertz F.H."/>
        </authorList>
    </citation>
    <scope>NUCLEOTIDE SEQUENCE [LARGE SCALE GENOMIC DNA]</scope>
    <source>
        <strain evidence="1 2">DSM 18289</strain>
    </source>
</reference>
<dbReference type="EMBL" id="OBEL01000002">
    <property type="protein sequence ID" value="SNZ19688.1"/>
    <property type="molecule type" value="Genomic_DNA"/>
</dbReference>
<proteinExistence type="predicted"/>
<dbReference type="RefSeq" id="WP_097154016.1">
    <property type="nucleotide sequence ID" value="NZ_OBEL01000002.1"/>
</dbReference>
<organism evidence="1 2">
    <name type="scientific">Cohaesibacter gelatinilyticus</name>
    <dbReference type="NCBI Taxonomy" id="372072"/>
    <lineage>
        <taxon>Bacteria</taxon>
        <taxon>Pseudomonadati</taxon>
        <taxon>Pseudomonadota</taxon>
        <taxon>Alphaproteobacteria</taxon>
        <taxon>Hyphomicrobiales</taxon>
        <taxon>Cohaesibacteraceae</taxon>
    </lineage>
</organism>
<accession>A0A285PE17</accession>